<protein>
    <submittedName>
        <fullName evidence="1">Uncharacterized protein</fullName>
    </submittedName>
</protein>
<gene>
    <name evidence="1" type="ORF">LCGC14_2922350</name>
</gene>
<proteinExistence type="predicted"/>
<dbReference type="EMBL" id="LAZR01058113">
    <property type="protein sequence ID" value="KKK70605.1"/>
    <property type="molecule type" value="Genomic_DNA"/>
</dbReference>
<sequence length="64" mass="7837">MKEIKNNDSKNKTGKKMKISKREELKKQIMDECFNVFYSFHDTENLRKYIKYMTIAQLEEELKE</sequence>
<comment type="caution">
    <text evidence="1">The sequence shown here is derived from an EMBL/GenBank/DDBJ whole genome shotgun (WGS) entry which is preliminary data.</text>
</comment>
<reference evidence="1" key="1">
    <citation type="journal article" date="2015" name="Nature">
        <title>Complex archaea that bridge the gap between prokaryotes and eukaryotes.</title>
        <authorList>
            <person name="Spang A."/>
            <person name="Saw J.H."/>
            <person name="Jorgensen S.L."/>
            <person name="Zaremba-Niedzwiedzka K."/>
            <person name="Martijn J."/>
            <person name="Lind A.E."/>
            <person name="van Eijk R."/>
            <person name="Schleper C."/>
            <person name="Guy L."/>
            <person name="Ettema T.J."/>
        </authorList>
    </citation>
    <scope>NUCLEOTIDE SEQUENCE</scope>
</reference>
<name>A0A0F8YA98_9ZZZZ</name>
<organism evidence="1">
    <name type="scientific">marine sediment metagenome</name>
    <dbReference type="NCBI Taxonomy" id="412755"/>
    <lineage>
        <taxon>unclassified sequences</taxon>
        <taxon>metagenomes</taxon>
        <taxon>ecological metagenomes</taxon>
    </lineage>
</organism>
<accession>A0A0F8YA98</accession>
<evidence type="ECO:0000313" key="1">
    <source>
        <dbReference type="EMBL" id="KKK70605.1"/>
    </source>
</evidence>
<dbReference type="AlphaFoldDB" id="A0A0F8YA98"/>